<feature type="region of interest" description="Disordered" evidence="4">
    <location>
        <begin position="318"/>
        <end position="339"/>
    </location>
</feature>
<dbReference type="Gene3D" id="3.30.70.330">
    <property type="match status" value="3"/>
</dbReference>
<dbReference type="InterPro" id="IPR000504">
    <property type="entry name" value="RRM_dom"/>
</dbReference>
<organism evidence="6 7">
    <name type="scientific">Geodia barretti</name>
    <name type="common">Barrett's horny sponge</name>
    <dbReference type="NCBI Taxonomy" id="519541"/>
    <lineage>
        <taxon>Eukaryota</taxon>
        <taxon>Metazoa</taxon>
        <taxon>Porifera</taxon>
        <taxon>Demospongiae</taxon>
        <taxon>Heteroscleromorpha</taxon>
        <taxon>Tetractinellida</taxon>
        <taxon>Astrophorina</taxon>
        <taxon>Geodiidae</taxon>
        <taxon>Geodia</taxon>
    </lineage>
</organism>
<feature type="domain" description="RRM" evidence="5">
    <location>
        <begin position="131"/>
        <end position="210"/>
    </location>
</feature>
<keyword evidence="6" id="KW-0687">Ribonucleoprotein</keyword>
<dbReference type="CDD" id="cd12254">
    <property type="entry name" value="RRM_hnRNPH_ESRPs_RBM12_like"/>
    <property type="match status" value="1"/>
</dbReference>
<evidence type="ECO:0000313" key="7">
    <source>
        <dbReference type="Proteomes" id="UP001174909"/>
    </source>
</evidence>
<feature type="region of interest" description="Disordered" evidence="4">
    <location>
        <begin position="375"/>
        <end position="397"/>
    </location>
</feature>
<accession>A0AA35QR29</accession>
<dbReference type="SUPFAM" id="SSF54928">
    <property type="entry name" value="RNA-binding domain, RBD"/>
    <property type="match status" value="3"/>
</dbReference>
<dbReference type="GO" id="GO:1990904">
    <property type="term" value="C:ribonucleoprotein complex"/>
    <property type="evidence" value="ECO:0007669"/>
    <property type="project" value="UniProtKB-KW"/>
</dbReference>
<proteinExistence type="predicted"/>
<gene>
    <name evidence="6" type="ORF">GBAR_LOCUS1</name>
</gene>
<feature type="region of interest" description="Disordered" evidence="4">
    <location>
        <begin position="1"/>
        <end position="25"/>
    </location>
</feature>
<dbReference type="Pfam" id="PF00076">
    <property type="entry name" value="RRM_1"/>
    <property type="match status" value="2"/>
</dbReference>
<dbReference type="EMBL" id="CASHTH010000001">
    <property type="protein sequence ID" value="CAI7988511.1"/>
    <property type="molecule type" value="Genomic_DNA"/>
</dbReference>
<keyword evidence="1" id="KW-0677">Repeat</keyword>
<feature type="domain" description="RRM" evidence="5">
    <location>
        <begin position="229"/>
        <end position="306"/>
    </location>
</feature>
<dbReference type="InterPro" id="IPR012677">
    <property type="entry name" value="Nucleotide-bd_a/b_plait_sf"/>
</dbReference>
<dbReference type="PROSITE" id="PS50102">
    <property type="entry name" value="RRM"/>
    <property type="match status" value="3"/>
</dbReference>
<evidence type="ECO:0000256" key="2">
    <source>
        <dbReference type="ARBA" id="ARBA00022884"/>
    </source>
</evidence>
<evidence type="ECO:0000256" key="3">
    <source>
        <dbReference type="PROSITE-ProRule" id="PRU00176"/>
    </source>
</evidence>
<feature type="non-terminal residue" evidence="6">
    <location>
        <position position="1"/>
    </location>
</feature>
<dbReference type="GO" id="GO:0003723">
    <property type="term" value="F:RNA binding"/>
    <property type="evidence" value="ECO:0007669"/>
    <property type="project" value="UniProtKB-UniRule"/>
</dbReference>
<dbReference type="AlphaFoldDB" id="A0AA35QR29"/>
<dbReference type="InterPro" id="IPR035979">
    <property type="entry name" value="RBD_domain_sf"/>
</dbReference>
<reference evidence="6" key="1">
    <citation type="submission" date="2023-03" db="EMBL/GenBank/DDBJ databases">
        <authorList>
            <person name="Steffen K."/>
            <person name="Cardenas P."/>
        </authorList>
    </citation>
    <scope>NUCLEOTIDE SEQUENCE</scope>
</reference>
<evidence type="ECO:0000259" key="5">
    <source>
        <dbReference type="PROSITE" id="PS50102"/>
    </source>
</evidence>
<dbReference type="InterPro" id="IPR050666">
    <property type="entry name" value="ESRP"/>
</dbReference>
<feature type="domain" description="RRM" evidence="5">
    <location>
        <begin position="34"/>
        <end position="113"/>
    </location>
</feature>
<feature type="compositionally biased region" description="Polar residues" evidence="4">
    <location>
        <begin position="1"/>
        <end position="12"/>
    </location>
</feature>
<comment type="caution">
    <text evidence="6">The sequence shown here is derived from an EMBL/GenBank/DDBJ whole genome shotgun (WGS) entry which is preliminary data.</text>
</comment>
<sequence>MAASPHTQQSEGSAPVQGGPDGYREVAAETGDYYGIMARGLPYDATKNEVAEFFSGCRVRNGHDGIHILVGQDGRLQGEAVIELEGQEDLDKAKQLNNQMMGRRYIEISPLSQAAADQTLASQPGGSSTEFVVRLRGLPYSATSREILDLLNDCQVAGGDKGIRFSFAPDGRPSGEAFVELASELDVSKALGHNKEHMGKRYVEIFRATKGQLEWEGRMSEKVGGGAGGVVRLRGLPFKCTEEDIRQFFQDMPIVAGGVTMQVDAENRGTGEAYVEFVRPDDAEKALYKNRQMMGHRYIEVFRSTHTEVRPTNMKETRWRGTPYSRPPPQGQWGGGGGDRGGYGGYGGYGAGGYGGKFGGGYDRGGRGRGRGMMRGGGGGYNNYGDAGGGPGYTPYP</sequence>
<name>A0AA35QR29_GEOBA</name>
<evidence type="ECO:0000256" key="4">
    <source>
        <dbReference type="SAM" id="MobiDB-lite"/>
    </source>
</evidence>
<dbReference type="SMART" id="SM00360">
    <property type="entry name" value="RRM"/>
    <property type="match status" value="3"/>
</dbReference>
<evidence type="ECO:0000313" key="6">
    <source>
        <dbReference type="EMBL" id="CAI7988511.1"/>
    </source>
</evidence>
<keyword evidence="7" id="KW-1185">Reference proteome</keyword>
<dbReference type="Proteomes" id="UP001174909">
    <property type="component" value="Unassembled WGS sequence"/>
</dbReference>
<keyword evidence="2 3" id="KW-0694">RNA-binding</keyword>
<dbReference type="PANTHER" id="PTHR13976">
    <property type="entry name" value="HETEROGENEOUS NUCLEAR RIBONUCLEOPROTEIN-RELATED"/>
    <property type="match status" value="1"/>
</dbReference>
<protein>
    <submittedName>
        <fullName evidence="6">Heterogeneous nuclear ribonucleoprotein H2</fullName>
    </submittedName>
</protein>
<evidence type="ECO:0000256" key="1">
    <source>
        <dbReference type="ARBA" id="ARBA00022737"/>
    </source>
</evidence>